<dbReference type="AlphaFoldDB" id="I4CEM0"/>
<dbReference type="eggNOG" id="COG1545">
    <property type="taxonomic scope" value="Bacteria"/>
</dbReference>
<dbReference type="HOGENOM" id="CLU_119412_2_0_7"/>
<dbReference type="RefSeq" id="WP_014813110.1">
    <property type="nucleotide sequence ID" value="NC_018025.1"/>
</dbReference>
<reference evidence="4" key="1">
    <citation type="submission" date="2012-06" db="EMBL/GenBank/DDBJ databases">
        <title>Complete sequence of chromosome of Desulfomonile tiedjei DSM 6799.</title>
        <authorList>
            <person name="Lucas S."/>
            <person name="Copeland A."/>
            <person name="Lapidus A."/>
            <person name="Glavina del Rio T."/>
            <person name="Dalin E."/>
            <person name="Tice H."/>
            <person name="Bruce D."/>
            <person name="Goodwin L."/>
            <person name="Pitluck S."/>
            <person name="Peters L."/>
            <person name="Ovchinnikova G."/>
            <person name="Zeytun A."/>
            <person name="Lu M."/>
            <person name="Kyrpides N."/>
            <person name="Mavromatis K."/>
            <person name="Ivanova N."/>
            <person name="Brettin T."/>
            <person name="Detter J.C."/>
            <person name="Han C."/>
            <person name="Larimer F."/>
            <person name="Land M."/>
            <person name="Hauser L."/>
            <person name="Markowitz V."/>
            <person name="Cheng J.-F."/>
            <person name="Hugenholtz P."/>
            <person name="Woyke T."/>
            <person name="Wu D."/>
            <person name="Spring S."/>
            <person name="Schroeder M."/>
            <person name="Brambilla E."/>
            <person name="Klenk H.-P."/>
            <person name="Eisen J.A."/>
        </authorList>
    </citation>
    <scope>NUCLEOTIDE SEQUENCE [LARGE SCALE GENOMIC DNA]</scope>
    <source>
        <strain evidence="4">ATCC 49306 / DSM 6799 / DCB-1</strain>
    </source>
</reference>
<protein>
    <submittedName>
        <fullName evidence="3">Putative nucleic-acid-binding protein containing a Zn-ribbon</fullName>
    </submittedName>
</protein>
<organism evidence="3 4">
    <name type="scientific">Desulfomonile tiedjei (strain ATCC 49306 / DSM 6799 / DCB-1)</name>
    <dbReference type="NCBI Taxonomy" id="706587"/>
    <lineage>
        <taxon>Bacteria</taxon>
        <taxon>Pseudomonadati</taxon>
        <taxon>Thermodesulfobacteriota</taxon>
        <taxon>Desulfomonilia</taxon>
        <taxon>Desulfomonilales</taxon>
        <taxon>Desulfomonilaceae</taxon>
        <taxon>Desulfomonile</taxon>
    </lineage>
</organism>
<dbReference type="Pfam" id="PF01796">
    <property type="entry name" value="OB_ChsH2_C"/>
    <property type="match status" value="1"/>
</dbReference>
<evidence type="ECO:0000259" key="2">
    <source>
        <dbReference type="Pfam" id="PF12172"/>
    </source>
</evidence>
<dbReference type="InterPro" id="IPR012340">
    <property type="entry name" value="NA-bd_OB-fold"/>
</dbReference>
<dbReference type="InterPro" id="IPR022002">
    <property type="entry name" value="ChsH2_Znr"/>
</dbReference>
<dbReference type="InterPro" id="IPR052513">
    <property type="entry name" value="Thioester_dehydratase-like"/>
</dbReference>
<dbReference type="PANTHER" id="PTHR34075">
    <property type="entry name" value="BLR3430 PROTEIN"/>
    <property type="match status" value="1"/>
</dbReference>
<keyword evidence="4" id="KW-1185">Reference proteome</keyword>
<dbReference type="EMBL" id="CP003360">
    <property type="protein sequence ID" value="AFM28011.1"/>
    <property type="molecule type" value="Genomic_DNA"/>
</dbReference>
<evidence type="ECO:0000313" key="3">
    <source>
        <dbReference type="EMBL" id="AFM28011.1"/>
    </source>
</evidence>
<feature type="domain" description="ChsH2 rubredoxin-like zinc ribbon" evidence="2">
    <location>
        <begin position="35"/>
        <end position="66"/>
    </location>
</feature>
<dbReference type="STRING" id="706587.Desti_5424"/>
<feature type="domain" description="ChsH2 C-terminal OB-fold" evidence="1">
    <location>
        <begin position="72"/>
        <end position="140"/>
    </location>
</feature>
<dbReference type="Proteomes" id="UP000006055">
    <property type="component" value="Chromosome"/>
</dbReference>
<name>I4CEM0_DESTA</name>
<dbReference type="KEGG" id="dti:Desti_5424"/>
<accession>I4CEM0</accession>
<evidence type="ECO:0000259" key="1">
    <source>
        <dbReference type="Pfam" id="PF01796"/>
    </source>
</evidence>
<sequence>MTTERDYGRLLTQTFSTPMPYEWSIGKYGSVFFHEIKEHQRFVGIRCPQCGKVYVPPRRLCAPCWNEMEEFVALPNMGTIMAFSVVNYPFPDPATGVQRPIPYTYGCIRIDGSDNIFYHVINETNVEKIAVGMKVEAVFRDKEEMQGNIQDIKHFRILD</sequence>
<evidence type="ECO:0000313" key="4">
    <source>
        <dbReference type="Proteomes" id="UP000006055"/>
    </source>
</evidence>
<dbReference type="SUPFAM" id="SSF50249">
    <property type="entry name" value="Nucleic acid-binding proteins"/>
    <property type="match status" value="1"/>
</dbReference>
<dbReference type="Gene3D" id="6.10.30.10">
    <property type="match status" value="1"/>
</dbReference>
<dbReference type="Pfam" id="PF12172">
    <property type="entry name" value="zf-ChsH2"/>
    <property type="match status" value="1"/>
</dbReference>
<dbReference type="InterPro" id="IPR002878">
    <property type="entry name" value="ChsH2_C"/>
</dbReference>
<dbReference type="PANTHER" id="PTHR34075:SF4">
    <property type="entry name" value="DUF35 DOMAIN-CONTAINING PROTEIN"/>
    <property type="match status" value="1"/>
</dbReference>
<proteinExistence type="predicted"/>
<dbReference type="OrthoDB" id="5514845at2"/>
<gene>
    <name evidence="3" type="ordered locus">Desti_5424</name>
</gene>